<dbReference type="RefSeq" id="WP_209668467.1">
    <property type="nucleotide sequence ID" value="NZ_JAGGMS010000001.1"/>
</dbReference>
<dbReference type="PANTHER" id="PTHR38436">
    <property type="entry name" value="POLYKETIDE CYCLASE SNOAL-LIKE DOMAIN"/>
    <property type="match status" value="1"/>
</dbReference>
<sequence>MSEPSASDVVRSYAEAKSRADVDAALRTCHPDVVFETIPFQAVARGTDEARTQFGGFFRAFPDYTVELEYLRETGDLVVGSGRILATMSGPLAGIPPTGRGFALPFACHWTVTDGKIAHERFFFDFNQMCEQLGLSTTDAASRFATWRARQPAPR</sequence>
<evidence type="ECO:0000313" key="2">
    <source>
        <dbReference type="Proteomes" id="UP000741013"/>
    </source>
</evidence>
<dbReference type="InterPro" id="IPR032710">
    <property type="entry name" value="NTF2-like_dom_sf"/>
</dbReference>
<dbReference type="EMBL" id="JAGGMS010000001">
    <property type="protein sequence ID" value="MBP2185604.1"/>
    <property type="molecule type" value="Genomic_DNA"/>
</dbReference>
<dbReference type="InterPro" id="IPR009959">
    <property type="entry name" value="Cyclase_SnoaL-like"/>
</dbReference>
<dbReference type="SUPFAM" id="SSF54427">
    <property type="entry name" value="NTF2-like"/>
    <property type="match status" value="1"/>
</dbReference>
<comment type="caution">
    <text evidence="1">The sequence shown here is derived from an EMBL/GenBank/DDBJ whole genome shotgun (WGS) entry which is preliminary data.</text>
</comment>
<dbReference type="Pfam" id="PF07366">
    <property type="entry name" value="SnoaL"/>
    <property type="match status" value="1"/>
</dbReference>
<dbReference type="Proteomes" id="UP000741013">
    <property type="component" value="Unassembled WGS sequence"/>
</dbReference>
<protein>
    <submittedName>
        <fullName evidence="1">Steroid delta-isomerase-like uncharacterized protein</fullName>
    </submittedName>
</protein>
<name>A0ABS4Q3D4_9PSEU</name>
<dbReference type="PANTHER" id="PTHR38436:SF1">
    <property type="entry name" value="ESTER CYCLASE"/>
    <property type="match status" value="1"/>
</dbReference>
<keyword evidence="2" id="KW-1185">Reference proteome</keyword>
<accession>A0ABS4Q3D4</accession>
<gene>
    <name evidence="1" type="ORF">JOM49_007130</name>
</gene>
<dbReference type="Gene3D" id="3.10.450.50">
    <property type="match status" value="1"/>
</dbReference>
<reference evidence="1 2" key="1">
    <citation type="submission" date="2021-03" db="EMBL/GenBank/DDBJ databases">
        <title>Sequencing the genomes of 1000 actinobacteria strains.</title>
        <authorList>
            <person name="Klenk H.-P."/>
        </authorList>
    </citation>
    <scope>NUCLEOTIDE SEQUENCE [LARGE SCALE GENOMIC DNA]</scope>
    <source>
        <strain evidence="1 2">DSM 45510</strain>
    </source>
</reference>
<organism evidence="1 2">
    <name type="scientific">Amycolatopsis magusensis</name>
    <dbReference type="NCBI Taxonomy" id="882444"/>
    <lineage>
        <taxon>Bacteria</taxon>
        <taxon>Bacillati</taxon>
        <taxon>Actinomycetota</taxon>
        <taxon>Actinomycetes</taxon>
        <taxon>Pseudonocardiales</taxon>
        <taxon>Pseudonocardiaceae</taxon>
        <taxon>Amycolatopsis</taxon>
    </lineage>
</organism>
<proteinExistence type="predicted"/>
<evidence type="ECO:0000313" key="1">
    <source>
        <dbReference type="EMBL" id="MBP2185604.1"/>
    </source>
</evidence>